<evidence type="ECO:0000313" key="2">
    <source>
        <dbReference type="Proteomes" id="UP000075243"/>
    </source>
</evidence>
<protein>
    <recommendedName>
        <fullName evidence="3">Retrovirus-related Pol polyprotein from transposon TNT 1-94</fullName>
    </recommendedName>
</protein>
<accession>A0A151QR44</accession>
<evidence type="ECO:0008006" key="3">
    <source>
        <dbReference type="Google" id="ProtNLM"/>
    </source>
</evidence>
<dbReference type="AlphaFoldDB" id="A0A151QR44"/>
<reference evidence="1" key="1">
    <citation type="journal article" date="2012" name="Nat. Biotechnol.">
        <title>Draft genome sequence of pigeonpea (Cajanus cajan), an orphan legume crop of resource-poor farmers.</title>
        <authorList>
            <person name="Varshney R.K."/>
            <person name="Chen W."/>
            <person name="Li Y."/>
            <person name="Bharti A.K."/>
            <person name="Saxena R.K."/>
            <person name="Schlueter J.A."/>
            <person name="Donoghue M.T."/>
            <person name="Azam S."/>
            <person name="Fan G."/>
            <person name="Whaley A.M."/>
            <person name="Farmer A.D."/>
            <person name="Sheridan J."/>
            <person name="Iwata A."/>
            <person name="Tuteja R."/>
            <person name="Penmetsa R.V."/>
            <person name="Wu W."/>
            <person name="Upadhyaya H.D."/>
            <person name="Yang S.P."/>
            <person name="Shah T."/>
            <person name="Saxena K.B."/>
            <person name="Michael T."/>
            <person name="McCombie W.R."/>
            <person name="Yang B."/>
            <person name="Zhang G."/>
            <person name="Yang H."/>
            <person name="Wang J."/>
            <person name="Spillane C."/>
            <person name="Cook D.R."/>
            <person name="May G.D."/>
            <person name="Xu X."/>
            <person name="Jackson S.A."/>
        </authorList>
    </citation>
    <scope>NUCLEOTIDE SEQUENCE [LARGE SCALE GENOMIC DNA]</scope>
</reference>
<dbReference type="Proteomes" id="UP000075243">
    <property type="component" value="Unassembled WGS sequence"/>
</dbReference>
<organism evidence="1 2">
    <name type="scientific">Cajanus cajan</name>
    <name type="common">Pigeon pea</name>
    <name type="synonym">Cajanus indicus</name>
    <dbReference type="NCBI Taxonomy" id="3821"/>
    <lineage>
        <taxon>Eukaryota</taxon>
        <taxon>Viridiplantae</taxon>
        <taxon>Streptophyta</taxon>
        <taxon>Embryophyta</taxon>
        <taxon>Tracheophyta</taxon>
        <taxon>Spermatophyta</taxon>
        <taxon>Magnoliopsida</taxon>
        <taxon>eudicotyledons</taxon>
        <taxon>Gunneridae</taxon>
        <taxon>Pentapetalae</taxon>
        <taxon>rosids</taxon>
        <taxon>fabids</taxon>
        <taxon>Fabales</taxon>
        <taxon>Fabaceae</taxon>
        <taxon>Papilionoideae</taxon>
        <taxon>50 kb inversion clade</taxon>
        <taxon>NPAAA clade</taxon>
        <taxon>indigoferoid/millettioid clade</taxon>
        <taxon>Phaseoleae</taxon>
        <taxon>Cajanus</taxon>
    </lineage>
</organism>
<name>A0A151QR44_CAJCA</name>
<dbReference type="EMBL" id="KQ485149">
    <property type="protein sequence ID" value="KYP32712.1"/>
    <property type="molecule type" value="Genomic_DNA"/>
</dbReference>
<evidence type="ECO:0000313" key="1">
    <source>
        <dbReference type="EMBL" id="KYP32712.1"/>
    </source>
</evidence>
<keyword evidence="2" id="KW-1185">Reference proteome</keyword>
<gene>
    <name evidence="1" type="ORF">KK1_046526</name>
</gene>
<sequence length="86" mass="9727">MTQSKYIRDLLHKTRMAEAHSISYPMISNCKLSKFGANLFSDPILYHLVVGALQYVTLTRPEIKFVVKKVCQFIYGQASRISLGCG</sequence>
<dbReference type="Gramene" id="C.cajan_43356.t">
    <property type="protein sequence ID" value="C.cajan_43356.t.cds1"/>
    <property type="gene ID" value="C.cajan_43356"/>
</dbReference>
<proteinExistence type="predicted"/>